<dbReference type="EMBL" id="JAEAOA010000424">
    <property type="protein sequence ID" value="KAK3576987.1"/>
    <property type="molecule type" value="Genomic_DNA"/>
</dbReference>
<keyword evidence="2" id="KW-1185">Reference proteome</keyword>
<evidence type="ECO:0000313" key="2">
    <source>
        <dbReference type="Proteomes" id="UP001195483"/>
    </source>
</evidence>
<sequence length="108" mass="11860">MNTVSVSSITTEFLINFPGTVAVYKGLQPQDTGHYEIDTINQEAQRQVTALKGHITKISRAPLDVRTLWYVGHQQPIESLARTAFPSVKWHRMGGDAVKTAISVLPAG</sequence>
<reference evidence="1" key="2">
    <citation type="journal article" date="2021" name="Genome Biol. Evol.">
        <title>Developing a high-quality reference genome for a parasitic bivalve with doubly uniparental inheritance (Bivalvia: Unionida).</title>
        <authorList>
            <person name="Smith C.H."/>
        </authorList>
    </citation>
    <scope>NUCLEOTIDE SEQUENCE</scope>
    <source>
        <strain evidence="1">CHS0354</strain>
        <tissue evidence="1">Mantle</tissue>
    </source>
</reference>
<reference evidence="1" key="1">
    <citation type="journal article" date="2021" name="Genome Biol. Evol.">
        <title>A High-Quality Reference Genome for a Parasitic Bivalve with Doubly Uniparental Inheritance (Bivalvia: Unionida).</title>
        <authorList>
            <person name="Smith C.H."/>
        </authorList>
    </citation>
    <scope>NUCLEOTIDE SEQUENCE</scope>
    <source>
        <strain evidence="1">CHS0354</strain>
    </source>
</reference>
<organism evidence="1 2">
    <name type="scientific">Potamilus streckersoni</name>
    <dbReference type="NCBI Taxonomy" id="2493646"/>
    <lineage>
        <taxon>Eukaryota</taxon>
        <taxon>Metazoa</taxon>
        <taxon>Spiralia</taxon>
        <taxon>Lophotrochozoa</taxon>
        <taxon>Mollusca</taxon>
        <taxon>Bivalvia</taxon>
        <taxon>Autobranchia</taxon>
        <taxon>Heteroconchia</taxon>
        <taxon>Palaeoheterodonta</taxon>
        <taxon>Unionida</taxon>
        <taxon>Unionoidea</taxon>
        <taxon>Unionidae</taxon>
        <taxon>Ambleminae</taxon>
        <taxon>Lampsilini</taxon>
        <taxon>Potamilus</taxon>
    </lineage>
</organism>
<name>A0AAE0RP00_9BIVA</name>
<comment type="caution">
    <text evidence="1">The sequence shown here is derived from an EMBL/GenBank/DDBJ whole genome shotgun (WGS) entry which is preliminary data.</text>
</comment>
<gene>
    <name evidence="1" type="ORF">CHS0354_005994</name>
</gene>
<dbReference type="Proteomes" id="UP001195483">
    <property type="component" value="Unassembled WGS sequence"/>
</dbReference>
<evidence type="ECO:0000313" key="1">
    <source>
        <dbReference type="EMBL" id="KAK3576987.1"/>
    </source>
</evidence>
<accession>A0AAE0RP00</accession>
<reference evidence="1" key="3">
    <citation type="submission" date="2023-05" db="EMBL/GenBank/DDBJ databases">
        <authorList>
            <person name="Smith C.H."/>
        </authorList>
    </citation>
    <scope>NUCLEOTIDE SEQUENCE</scope>
    <source>
        <strain evidence="1">CHS0354</strain>
        <tissue evidence="1">Mantle</tissue>
    </source>
</reference>
<protein>
    <submittedName>
        <fullName evidence="1">Uncharacterized protein</fullName>
    </submittedName>
</protein>
<proteinExistence type="predicted"/>
<dbReference type="AlphaFoldDB" id="A0AAE0RP00"/>